<organism evidence="2 3">
    <name type="scientific">Cylicocyclus nassatus</name>
    <name type="common">Nematode worm</name>
    <dbReference type="NCBI Taxonomy" id="53992"/>
    <lineage>
        <taxon>Eukaryota</taxon>
        <taxon>Metazoa</taxon>
        <taxon>Ecdysozoa</taxon>
        <taxon>Nematoda</taxon>
        <taxon>Chromadorea</taxon>
        <taxon>Rhabditida</taxon>
        <taxon>Rhabditina</taxon>
        <taxon>Rhabditomorpha</taxon>
        <taxon>Strongyloidea</taxon>
        <taxon>Strongylidae</taxon>
        <taxon>Cylicocyclus</taxon>
    </lineage>
</organism>
<sequence length="141" mass="15138">MHVLALQYDPHTEQALRLEKKDVFEVGASLAASQRLTHRRVSCSSTIALTWLIAAAGLCVEPLRRSPIASSPTSSRLYSDFAAKPLKRANRSEASATEPAAHDGECSHNAVTGPQGPPPSPPGLGRARHRLLERTSCLGCF</sequence>
<evidence type="ECO:0000256" key="1">
    <source>
        <dbReference type="SAM" id="MobiDB-lite"/>
    </source>
</evidence>
<protein>
    <submittedName>
        <fullName evidence="2">Uncharacterized protein</fullName>
    </submittedName>
</protein>
<gene>
    <name evidence="2" type="ORF">CYNAS_LOCUS6317</name>
</gene>
<dbReference type="EMBL" id="CATQJL010000112">
    <property type="protein sequence ID" value="CAJ0594334.1"/>
    <property type="molecule type" value="Genomic_DNA"/>
</dbReference>
<evidence type="ECO:0000313" key="2">
    <source>
        <dbReference type="EMBL" id="CAJ0594334.1"/>
    </source>
</evidence>
<accession>A0AA36LZ84</accession>
<keyword evidence="3" id="KW-1185">Reference proteome</keyword>
<comment type="caution">
    <text evidence="2">The sequence shown here is derived from an EMBL/GenBank/DDBJ whole genome shotgun (WGS) entry which is preliminary data.</text>
</comment>
<feature type="region of interest" description="Disordered" evidence="1">
    <location>
        <begin position="88"/>
        <end position="127"/>
    </location>
</feature>
<dbReference type="Proteomes" id="UP001176961">
    <property type="component" value="Unassembled WGS sequence"/>
</dbReference>
<proteinExistence type="predicted"/>
<evidence type="ECO:0000313" key="3">
    <source>
        <dbReference type="Proteomes" id="UP001176961"/>
    </source>
</evidence>
<name>A0AA36LZ84_CYLNA</name>
<reference evidence="2" key="1">
    <citation type="submission" date="2023-07" db="EMBL/GenBank/DDBJ databases">
        <authorList>
            <consortium name="CYATHOMIX"/>
        </authorList>
    </citation>
    <scope>NUCLEOTIDE SEQUENCE</scope>
    <source>
        <strain evidence="2">N/A</strain>
    </source>
</reference>
<dbReference type="AlphaFoldDB" id="A0AA36LZ84"/>